<keyword evidence="7" id="KW-0686">Riboflavin biosynthesis</keyword>
<evidence type="ECO:0000256" key="9">
    <source>
        <dbReference type="ARBA" id="ARBA00022737"/>
    </source>
</evidence>
<comment type="subunit">
    <text evidence="4">Homotrimer.</text>
</comment>
<dbReference type="HOGENOM" id="CLU_034388_2_2_5"/>
<name>H6SRL2_PARPM</name>
<gene>
    <name evidence="13" type="ORF">RSPPHO_00915</name>
</gene>
<dbReference type="PANTHER" id="PTHR21098:SF12">
    <property type="entry name" value="RIBOFLAVIN SYNTHASE"/>
    <property type="match status" value="1"/>
</dbReference>
<evidence type="ECO:0000313" key="13">
    <source>
        <dbReference type="EMBL" id="CCG07541.1"/>
    </source>
</evidence>
<evidence type="ECO:0000256" key="4">
    <source>
        <dbReference type="ARBA" id="ARBA00011233"/>
    </source>
</evidence>
<dbReference type="eggNOG" id="COG0307">
    <property type="taxonomic scope" value="Bacteria"/>
</dbReference>
<keyword evidence="14" id="KW-1185">Reference proteome</keyword>
<comment type="function">
    <text evidence="2">Catalyzes the dismutation of two molecules of 6,7-dimethyl-8-ribityllumazine, resulting in the formation of riboflavin and 5-amino-6-(D-ribitylamino)uracil.</text>
</comment>
<reference evidence="13 14" key="1">
    <citation type="submission" date="2012-02" db="EMBL/GenBank/DDBJ databases">
        <title>Shotgun genome sequence of Phaeospirillum photometricum DSM 122.</title>
        <authorList>
            <person name="Duquesne K."/>
            <person name="Sturgis J."/>
        </authorList>
    </citation>
    <scope>NUCLEOTIDE SEQUENCE [LARGE SCALE GENOMIC DNA]</scope>
    <source>
        <strain evidence="14">DSM122</strain>
    </source>
</reference>
<dbReference type="PIRSF" id="PIRSF000498">
    <property type="entry name" value="Riboflavin_syn_A"/>
    <property type="match status" value="1"/>
</dbReference>
<organism evidence="13 14">
    <name type="scientific">Pararhodospirillum photometricum DSM 122</name>
    <dbReference type="NCBI Taxonomy" id="1150469"/>
    <lineage>
        <taxon>Bacteria</taxon>
        <taxon>Pseudomonadati</taxon>
        <taxon>Pseudomonadota</taxon>
        <taxon>Alphaproteobacteria</taxon>
        <taxon>Rhodospirillales</taxon>
        <taxon>Rhodospirillaceae</taxon>
        <taxon>Pararhodospirillum</taxon>
    </lineage>
</organism>
<evidence type="ECO:0000256" key="3">
    <source>
        <dbReference type="ARBA" id="ARBA00004887"/>
    </source>
</evidence>
<feature type="repeat" description="Lumazine-binding" evidence="11">
    <location>
        <begin position="96"/>
        <end position="192"/>
    </location>
</feature>
<dbReference type="FunFam" id="2.40.30.20:FF:000003">
    <property type="entry name" value="Riboflavin synthase, alpha subunit"/>
    <property type="match status" value="1"/>
</dbReference>
<dbReference type="EC" id="2.5.1.9" evidence="5 10"/>
<keyword evidence="8" id="KW-0808">Transferase</keyword>
<evidence type="ECO:0000256" key="5">
    <source>
        <dbReference type="ARBA" id="ARBA00012827"/>
    </source>
</evidence>
<dbReference type="NCBIfam" id="TIGR00187">
    <property type="entry name" value="ribE"/>
    <property type="match status" value="1"/>
</dbReference>
<dbReference type="InterPro" id="IPR001783">
    <property type="entry name" value="Lumazine-bd"/>
</dbReference>
<dbReference type="CDD" id="cd00402">
    <property type="entry name" value="Riboflavin_synthase_like"/>
    <property type="match status" value="1"/>
</dbReference>
<sequence>MFTGIITDLGRVRHVDHSGETRFTFATAYETQTIPLGASIACNGCCLTVIETGADWFAVQASAETLSKTTLGTWTEGTPVNFERALAVGDELGGHIVSGHVDGVAEVVDITPDGESRRFRFRAPEDLKRFVAPKGSVALDGVSLTVNEVEGAVFGINIIPHTQSVTTFGTLVPGSRVNMEIDMLARYVARLLNSET</sequence>
<dbReference type="PATRIC" id="fig|1150469.3.peg.1050"/>
<comment type="pathway">
    <text evidence="3">Cofactor biosynthesis; riboflavin biosynthesis; riboflavin from 2-hydroxy-3-oxobutyl phosphate and 5-amino-6-(D-ribitylamino)uracil: step 2/2.</text>
</comment>
<dbReference type="InterPro" id="IPR017938">
    <property type="entry name" value="Riboflavin_synthase-like_b-brl"/>
</dbReference>
<evidence type="ECO:0000256" key="11">
    <source>
        <dbReference type="PROSITE-ProRule" id="PRU00524"/>
    </source>
</evidence>
<dbReference type="GO" id="GO:0009231">
    <property type="term" value="P:riboflavin biosynthetic process"/>
    <property type="evidence" value="ECO:0007669"/>
    <property type="project" value="UniProtKB-KW"/>
</dbReference>
<protein>
    <recommendedName>
        <fullName evidence="6 10">Riboflavin synthase</fullName>
        <ecNumber evidence="5 10">2.5.1.9</ecNumber>
    </recommendedName>
</protein>
<evidence type="ECO:0000313" key="14">
    <source>
        <dbReference type="Proteomes" id="UP000033220"/>
    </source>
</evidence>
<feature type="repeat" description="Lumazine-binding" evidence="11">
    <location>
        <begin position="1"/>
        <end position="95"/>
    </location>
</feature>
<dbReference type="FunFam" id="2.40.30.20:FF:000004">
    <property type="entry name" value="Riboflavin synthase, alpha subunit"/>
    <property type="match status" value="1"/>
</dbReference>
<evidence type="ECO:0000256" key="8">
    <source>
        <dbReference type="ARBA" id="ARBA00022679"/>
    </source>
</evidence>
<dbReference type="SUPFAM" id="SSF63380">
    <property type="entry name" value="Riboflavin synthase domain-like"/>
    <property type="match status" value="2"/>
</dbReference>
<dbReference type="OrthoDB" id="9788537at2"/>
<evidence type="ECO:0000256" key="7">
    <source>
        <dbReference type="ARBA" id="ARBA00022619"/>
    </source>
</evidence>
<dbReference type="NCBIfam" id="NF009566">
    <property type="entry name" value="PRK13020.1"/>
    <property type="match status" value="1"/>
</dbReference>
<proteinExistence type="predicted"/>
<dbReference type="Pfam" id="PF00677">
    <property type="entry name" value="Lum_binding"/>
    <property type="match status" value="2"/>
</dbReference>
<evidence type="ECO:0000259" key="12">
    <source>
        <dbReference type="PROSITE" id="PS51177"/>
    </source>
</evidence>
<feature type="domain" description="Lumazine-binding" evidence="12">
    <location>
        <begin position="1"/>
        <end position="95"/>
    </location>
</feature>
<evidence type="ECO:0000256" key="10">
    <source>
        <dbReference type="NCBIfam" id="TIGR00187"/>
    </source>
</evidence>
<dbReference type="STRING" id="1150469.RSPPHO_00915"/>
<dbReference type="KEGG" id="rpm:RSPPHO_00915"/>
<dbReference type="NCBIfam" id="NF006767">
    <property type="entry name" value="PRK09289.1"/>
    <property type="match status" value="1"/>
</dbReference>
<feature type="domain" description="Lumazine-binding" evidence="12">
    <location>
        <begin position="96"/>
        <end position="192"/>
    </location>
</feature>
<dbReference type="PANTHER" id="PTHR21098">
    <property type="entry name" value="RIBOFLAVIN SYNTHASE ALPHA CHAIN"/>
    <property type="match status" value="1"/>
</dbReference>
<dbReference type="Gene3D" id="2.40.30.20">
    <property type="match status" value="2"/>
</dbReference>
<evidence type="ECO:0000256" key="2">
    <source>
        <dbReference type="ARBA" id="ARBA00002803"/>
    </source>
</evidence>
<dbReference type="GO" id="GO:0004746">
    <property type="term" value="F:riboflavin synthase activity"/>
    <property type="evidence" value="ECO:0007669"/>
    <property type="project" value="UniProtKB-UniRule"/>
</dbReference>
<dbReference type="AlphaFoldDB" id="H6SRL2"/>
<dbReference type="PROSITE" id="PS51177">
    <property type="entry name" value="LUMAZINE_BIND"/>
    <property type="match status" value="2"/>
</dbReference>
<evidence type="ECO:0000256" key="1">
    <source>
        <dbReference type="ARBA" id="ARBA00000968"/>
    </source>
</evidence>
<keyword evidence="9" id="KW-0677">Repeat</keyword>
<dbReference type="Proteomes" id="UP000033220">
    <property type="component" value="Chromosome DSM 122"/>
</dbReference>
<dbReference type="InterPro" id="IPR026017">
    <property type="entry name" value="Lumazine-bd_dom"/>
</dbReference>
<dbReference type="EMBL" id="HE663493">
    <property type="protein sequence ID" value="CCG07541.1"/>
    <property type="molecule type" value="Genomic_DNA"/>
</dbReference>
<dbReference type="InterPro" id="IPR023366">
    <property type="entry name" value="ATP_synth_asu-like_sf"/>
</dbReference>
<accession>H6SRL2</accession>
<dbReference type="RefSeq" id="WP_014414181.1">
    <property type="nucleotide sequence ID" value="NC_017059.1"/>
</dbReference>
<comment type="catalytic activity">
    <reaction evidence="1">
        <text>2 6,7-dimethyl-8-(1-D-ribityl)lumazine + H(+) = 5-amino-6-(D-ribitylamino)uracil + riboflavin</text>
        <dbReference type="Rhea" id="RHEA:20772"/>
        <dbReference type="ChEBI" id="CHEBI:15378"/>
        <dbReference type="ChEBI" id="CHEBI:15934"/>
        <dbReference type="ChEBI" id="CHEBI:57986"/>
        <dbReference type="ChEBI" id="CHEBI:58201"/>
        <dbReference type="EC" id="2.5.1.9"/>
    </reaction>
</comment>
<evidence type="ECO:0000256" key="6">
    <source>
        <dbReference type="ARBA" id="ARBA00013950"/>
    </source>
</evidence>